<dbReference type="InterPro" id="IPR014284">
    <property type="entry name" value="RNA_pol_sigma-70_dom"/>
</dbReference>
<dbReference type="InterPro" id="IPR013249">
    <property type="entry name" value="RNA_pol_sigma70_r4_t2"/>
</dbReference>
<comment type="similarity">
    <text evidence="1">Belongs to the sigma-70 factor family. ECF subfamily.</text>
</comment>
<comment type="caution">
    <text evidence="7">The sequence shown here is derived from an EMBL/GenBank/DDBJ whole genome shotgun (WGS) entry which is preliminary data.</text>
</comment>
<feature type="domain" description="RNA polymerase sigma factor 70 region 4 type 2" evidence="6">
    <location>
        <begin position="95"/>
        <end position="146"/>
    </location>
</feature>
<keyword evidence="3" id="KW-0731">Sigma factor</keyword>
<dbReference type="Gene3D" id="1.10.1740.10">
    <property type="match status" value="1"/>
</dbReference>
<dbReference type="InterPro" id="IPR039425">
    <property type="entry name" value="RNA_pol_sigma-70-like"/>
</dbReference>
<dbReference type="EMBL" id="JAQGEF010000004">
    <property type="protein sequence ID" value="MDA3614160.1"/>
    <property type="molecule type" value="Genomic_DNA"/>
</dbReference>
<dbReference type="CDD" id="cd06171">
    <property type="entry name" value="Sigma70_r4"/>
    <property type="match status" value="1"/>
</dbReference>
<keyword evidence="4" id="KW-0804">Transcription</keyword>
<proteinExistence type="inferred from homology"/>
<protein>
    <submittedName>
        <fullName evidence="7">Sigma-70 family RNA polymerase sigma factor</fullName>
    </submittedName>
</protein>
<dbReference type="PANTHER" id="PTHR43133:SF46">
    <property type="entry name" value="RNA POLYMERASE SIGMA-70 FACTOR ECF SUBFAMILY"/>
    <property type="match status" value="1"/>
</dbReference>
<keyword evidence="2" id="KW-0805">Transcription regulation</keyword>
<dbReference type="RefSeq" id="WP_407030486.1">
    <property type="nucleotide sequence ID" value="NZ_JAQGEF010000004.1"/>
</dbReference>
<dbReference type="Pfam" id="PF08281">
    <property type="entry name" value="Sigma70_r4_2"/>
    <property type="match status" value="1"/>
</dbReference>
<dbReference type="Pfam" id="PF04542">
    <property type="entry name" value="Sigma70_r2"/>
    <property type="match status" value="1"/>
</dbReference>
<dbReference type="SUPFAM" id="SSF88659">
    <property type="entry name" value="Sigma3 and sigma4 domains of RNA polymerase sigma factors"/>
    <property type="match status" value="1"/>
</dbReference>
<dbReference type="InterPro" id="IPR007627">
    <property type="entry name" value="RNA_pol_sigma70_r2"/>
</dbReference>
<sequence>MLFKQFAAKMMATCLRYARDSHQAEDFLQMGFIRVFECIHQYKAEGSFEGWMRRVFSSIAIRELSKIKMQFVEIGQNEIEFTEPSGALQKMSEGEIIKLISTLPDGYRIVFNLYAIEGYSHDEIAEMLSIKASTSRSQLVKARKMLQEKIINQQKAVAV</sequence>
<gene>
    <name evidence="7" type="ORF">O3P16_05035</name>
</gene>
<evidence type="ECO:0000256" key="1">
    <source>
        <dbReference type="ARBA" id="ARBA00010641"/>
    </source>
</evidence>
<dbReference type="InterPro" id="IPR013325">
    <property type="entry name" value="RNA_pol_sigma_r2"/>
</dbReference>
<evidence type="ECO:0000259" key="6">
    <source>
        <dbReference type="Pfam" id="PF08281"/>
    </source>
</evidence>
<dbReference type="Gene3D" id="1.10.10.10">
    <property type="entry name" value="Winged helix-like DNA-binding domain superfamily/Winged helix DNA-binding domain"/>
    <property type="match status" value="1"/>
</dbReference>
<keyword evidence="8" id="KW-1185">Reference proteome</keyword>
<evidence type="ECO:0000256" key="2">
    <source>
        <dbReference type="ARBA" id="ARBA00023015"/>
    </source>
</evidence>
<evidence type="ECO:0000259" key="5">
    <source>
        <dbReference type="Pfam" id="PF04542"/>
    </source>
</evidence>
<dbReference type="NCBIfam" id="TIGR02937">
    <property type="entry name" value="sigma70-ECF"/>
    <property type="match status" value="1"/>
</dbReference>
<accession>A0ABT4UHA2</accession>
<name>A0ABT4UHA2_9BACT</name>
<organism evidence="7 8">
    <name type="scientific">Polluticaenibacter yanchengensis</name>
    <dbReference type="NCBI Taxonomy" id="3014562"/>
    <lineage>
        <taxon>Bacteria</taxon>
        <taxon>Pseudomonadati</taxon>
        <taxon>Bacteroidota</taxon>
        <taxon>Chitinophagia</taxon>
        <taxon>Chitinophagales</taxon>
        <taxon>Chitinophagaceae</taxon>
        <taxon>Polluticaenibacter</taxon>
    </lineage>
</organism>
<dbReference type="PANTHER" id="PTHR43133">
    <property type="entry name" value="RNA POLYMERASE ECF-TYPE SIGMA FACTO"/>
    <property type="match status" value="1"/>
</dbReference>
<evidence type="ECO:0000313" key="8">
    <source>
        <dbReference type="Proteomes" id="UP001210231"/>
    </source>
</evidence>
<dbReference type="Proteomes" id="UP001210231">
    <property type="component" value="Unassembled WGS sequence"/>
</dbReference>
<evidence type="ECO:0000256" key="3">
    <source>
        <dbReference type="ARBA" id="ARBA00023082"/>
    </source>
</evidence>
<dbReference type="SUPFAM" id="SSF88946">
    <property type="entry name" value="Sigma2 domain of RNA polymerase sigma factors"/>
    <property type="match status" value="1"/>
</dbReference>
<evidence type="ECO:0000256" key="4">
    <source>
        <dbReference type="ARBA" id="ARBA00023163"/>
    </source>
</evidence>
<dbReference type="InterPro" id="IPR013324">
    <property type="entry name" value="RNA_pol_sigma_r3/r4-like"/>
</dbReference>
<dbReference type="InterPro" id="IPR036388">
    <property type="entry name" value="WH-like_DNA-bd_sf"/>
</dbReference>
<reference evidence="7 8" key="1">
    <citation type="submission" date="2022-12" db="EMBL/GenBank/DDBJ databases">
        <title>Chitinophagaceae gen. sp. nov., a new member of the family Chitinophagaceae, isolated from soil in a chemical factory.</title>
        <authorList>
            <person name="Ke Z."/>
        </authorList>
    </citation>
    <scope>NUCLEOTIDE SEQUENCE [LARGE SCALE GENOMIC DNA]</scope>
    <source>
        <strain evidence="7 8">LY-5</strain>
    </source>
</reference>
<feature type="domain" description="RNA polymerase sigma-70 region 2" evidence="5">
    <location>
        <begin position="2"/>
        <end position="66"/>
    </location>
</feature>
<evidence type="ECO:0000313" key="7">
    <source>
        <dbReference type="EMBL" id="MDA3614160.1"/>
    </source>
</evidence>